<dbReference type="Gene3D" id="2.40.260.10">
    <property type="entry name" value="Sortase"/>
    <property type="match status" value="1"/>
</dbReference>
<keyword evidence="3" id="KW-1185">Reference proteome</keyword>
<proteinExistence type="predicted"/>
<dbReference type="Pfam" id="PF04203">
    <property type="entry name" value="Sortase"/>
    <property type="match status" value="1"/>
</dbReference>
<dbReference type="InterPro" id="IPR023365">
    <property type="entry name" value="Sortase_dom-sf"/>
</dbReference>
<dbReference type="InterPro" id="IPR005754">
    <property type="entry name" value="Sortase"/>
</dbReference>
<protein>
    <submittedName>
        <fullName evidence="2">Class B sortase</fullName>
    </submittedName>
</protein>
<reference evidence="2" key="1">
    <citation type="submission" date="2020-08" db="EMBL/GenBank/DDBJ databases">
        <title>Genome public.</title>
        <authorList>
            <person name="Liu C."/>
            <person name="Sun Q."/>
        </authorList>
    </citation>
    <scope>NUCLEOTIDE SEQUENCE</scope>
    <source>
        <strain evidence="2">NSJ-40</strain>
    </source>
</reference>
<keyword evidence="1" id="KW-0378">Hydrolase</keyword>
<dbReference type="AlphaFoldDB" id="A0A926HT68"/>
<gene>
    <name evidence="2" type="ORF">IAG03_13615</name>
</gene>
<dbReference type="InterPro" id="IPR009835">
    <property type="entry name" value="SrtB"/>
</dbReference>
<accession>A0A926HT68</accession>
<comment type="caution">
    <text evidence="2">The sequence shown here is derived from an EMBL/GenBank/DDBJ whole genome shotgun (WGS) entry which is preliminary data.</text>
</comment>
<dbReference type="RefSeq" id="WP_249320644.1">
    <property type="nucleotide sequence ID" value="NZ_JACRSN010000033.1"/>
</dbReference>
<sequence length="206" mass="23023">MKKKALGIIIVSVLGAAAIFCSTMFTHQYLDAKNSKATFDDLTNLITEIDEPQKATEAEESSLSAEELAAAEAALAREKYAALFEQNHDFIGWIRIDGTNVNYPVMQTPNKPDFYLKRSFDKTYSDYGVPYIDEACMTGISNNLVIYGHHMNDGSMFADLCKYTDSDFCKEHPEIAFDTLSILGKYEVVAAFKFNTNLESSTTNTR</sequence>
<dbReference type="CDD" id="cd05826">
    <property type="entry name" value="Sortase_B"/>
    <property type="match status" value="1"/>
</dbReference>
<evidence type="ECO:0000313" key="3">
    <source>
        <dbReference type="Proteomes" id="UP000651482"/>
    </source>
</evidence>
<dbReference type="EMBL" id="JACRSN010000033">
    <property type="protein sequence ID" value="MBC8534993.1"/>
    <property type="molecule type" value="Genomic_DNA"/>
</dbReference>
<evidence type="ECO:0000313" key="2">
    <source>
        <dbReference type="EMBL" id="MBC8534993.1"/>
    </source>
</evidence>
<dbReference type="GO" id="GO:0016787">
    <property type="term" value="F:hydrolase activity"/>
    <property type="evidence" value="ECO:0007669"/>
    <property type="project" value="UniProtKB-KW"/>
</dbReference>
<dbReference type="Proteomes" id="UP000651482">
    <property type="component" value="Unassembled WGS sequence"/>
</dbReference>
<name>A0A926HT68_9FIRM</name>
<organism evidence="2 3">
    <name type="scientific">Yeguia hominis</name>
    <dbReference type="NCBI Taxonomy" id="2763662"/>
    <lineage>
        <taxon>Bacteria</taxon>
        <taxon>Bacillati</taxon>
        <taxon>Bacillota</taxon>
        <taxon>Clostridia</taxon>
        <taxon>Eubacteriales</taxon>
        <taxon>Yeguiaceae</taxon>
        <taxon>Yeguia</taxon>
    </lineage>
</organism>
<evidence type="ECO:0000256" key="1">
    <source>
        <dbReference type="ARBA" id="ARBA00022801"/>
    </source>
</evidence>
<dbReference type="SUPFAM" id="SSF63817">
    <property type="entry name" value="Sortase"/>
    <property type="match status" value="1"/>
</dbReference>